<dbReference type="Pfam" id="PF00535">
    <property type="entry name" value="Glycos_transf_2"/>
    <property type="match status" value="1"/>
</dbReference>
<dbReference type="RefSeq" id="WP_075775154.1">
    <property type="nucleotide sequence ID" value="NZ_CP019437.1"/>
</dbReference>
<dbReference type="Proteomes" id="UP000185622">
    <property type="component" value="Chromosome"/>
</dbReference>
<dbReference type="InterPro" id="IPR029044">
    <property type="entry name" value="Nucleotide-diphossugar_trans"/>
</dbReference>
<evidence type="ECO:0000256" key="2">
    <source>
        <dbReference type="ARBA" id="ARBA00022676"/>
    </source>
</evidence>
<dbReference type="InterPro" id="IPR001173">
    <property type="entry name" value="Glyco_trans_2-like"/>
</dbReference>
<dbReference type="PANTHER" id="PTHR43685">
    <property type="entry name" value="GLYCOSYLTRANSFERASE"/>
    <property type="match status" value="1"/>
</dbReference>
<dbReference type="InterPro" id="IPR050834">
    <property type="entry name" value="Glycosyltransf_2"/>
</dbReference>
<evidence type="ECO:0000313" key="5">
    <source>
        <dbReference type="EMBL" id="AQS46678.1"/>
    </source>
</evidence>
<organism evidence="5 6">
    <name type="scientific">Thioclava nitratireducens</name>
    <dbReference type="NCBI Taxonomy" id="1915078"/>
    <lineage>
        <taxon>Bacteria</taxon>
        <taxon>Pseudomonadati</taxon>
        <taxon>Pseudomonadota</taxon>
        <taxon>Alphaproteobacteria</taxon>
        <taxon>Rhodobacterales</taxon>
        <taxon>Paracoccaceae</taxon>
        <taxon>Thioclava</taxon>
    </lineage>
</organism>
<evidence type="ECO:0000256" key="1">
    <source>
        <dbReference type="ARBA" id="ARBA00006739"/>
    </source>
</evidence>
<keyword evidence="6" id="KW-1185">Reference proteome</keyword>
<dbReference type="Gene3D" id="3.90.550.10">
    <property type="entry name" value="Spore Coat Polysaccharide Biosynthesis Protein SpsA, Chain A"/>
    <property type="match status" value="1"/>
</dbReference>
<dbReference type="EMBL" id="CP019437">
    <property type="protein sequence ID" value="AQS46678.1"/>
    <property type="molecule type" value="Genomic_DNA"/>
</dbReference>
<comment type="similarity">
    <text evidence="1">Belongs to the glycosyltransferase 2 family.</text>
</comment>
<proteinExistence type="inferred from homology"/>
<keyword evidence="2" id="KW-0328">Glycosyltransferase</keyword>
<feature type="domain" description="Glycosyltransferase 2-like" evidence="4">
    <location>
        <begin position="6"/>
        <end position="145"/>
    </location>
</feature>
<gene>
    <name evidence="5" type="ORF">BMG03_01805</name>
</gene>
<evidence type="ECO:0000313" key="6">
    <source>
        <dbReference type="Proteomes" id="UP000185622"/>
    </source>
</evidence>
<evidence type="ECO:0000259" key="4">
    <source>
        <dbReference type="Pfam" id="PF00535"/>
    </source>
</evidence>
<dbReference type="PANTHER" id="PTHR43685:SF5">
    <property type="entry name" value="GLYCOSYLTRANSFERASE EPSE-RELATED"/>
    <property type="match status" value="1"/>
</dbReference>
<reference evidence="5 6" key="1">
    <citation type="submission" date="2017-01" db="EMBL/GenBank/DDBJ databases">
        <title>The complete genome sequence of a sulfur-oxidizing marine bacterium Thioclava sp. 25B10_4T.</title>
        <authorList>
            <person name="Liu Y."/>
            <person name="Lai Q."/>
            <person name="Shao Z."/>
        </authorList>
    </citation>
    <scope>NUCLEOTIDE SEQUENCE [LARGE SCALE GENOMIC DNA]</scope>
    <source>
        <strain evidence="5 6">25B10_4</strain>
    </source>
</reference>
<protein>
    <recommendedName>
        <fullName evidence="4">Glycosyltransferase 2-like domain-containing protein</fullName>
    </recommendedName>
</protein>
<accession>A0ABN4XB89</accession>
<dbReference type="SUPFAM" id="SSF53448">
    <property type="entry name" value="Nucleotide-diphospho-sugar transferases"/>
    <property type="match status" value="1"/>
</dbReference>
<keyword evidence="3" id="KW-0808">Transferase</keyword>
<sequence>MARVTILMATRDPGPELRDQLESLATQTHPEWRLIVGDDSRSDAAHDLLAEFARSHEVRIVAGPQKGAGVNFLSLLSGVDPATTEFIAFCDQDDVWLPDRLARGIAALDEGKPALYCSRTWVCDANLGNKHLSARHPHRPSFRNALVQNIAAGNTILLNPAGAELAISAARELQVAPRHDWWIYQLFTGCGVRVVYDAEPTLLYRQHGHNAEGANLTMRAKLSRLKRLLKGEWRGWIDVQCAALTASAHRFTPENRTIFNRFLNMREAGFSTRMKEAARLRLYRQSRAATLALWIGAVFRLI</sequence>
<evidence type="ECO:0000256" key="3">
    <source>
        <dbReference type="ARBA" id="ARBA00022679"/>
    </source>
</evidence>
<name>A0ABN4XB89_9RHOB</name>